<dbReference type="EMBL" id="FRXN01000001">
    <property type="protein sequence ID" value="SHO60449.1"/>
    <property type="molecule type" value="Genomic_DNA"/>
</dbReference>
<sequence>MKALLTFLVAAGLTFSLQAQEVQQVPLIEVQGYSVKSVSPDEAVFYINLEEKSMKVTDATKMLNTKTENLANQLKKAKIRDYKLVADNYSVSINRIYRSGVSRDSGYVARQSLQIITKSTNEDLQKISDAIQDAGDMSFNLSFRVSEATTKSMENTLMREALLDAQSKANLIAETLGIRTIRVFHVSLDQPASPLPVMRMMADGAQAESAKMMIAPDGQKIEKRVYVKFTY</sequence>
<proteinExistence type="predicted"/>
<protein>
    <recommendedName>
        <fullName evidence="4">DUF541 domain-containing protein</fullName>
    </recommendedName>
</protein>
<dbReference type="InterPro" id="IPR052022">
    <property type="entry name" value="26kDa_periplasmic_antigen"/>
</dbReference>
<evidence type="ECO:0000313" key="2">
    <source>
        <dbReference type="EMBL" id="SHO60449.1"/>
    </source>
</evidence>
<reference evidence="3" key="1">
    <citation type="submission" date="2016-12" db="EMBL/GenBank/DDBJ databases">
        <authorList>
            <person name="Varghese N."/>
            <person name="Submissions S."/>
        </authorList>
    </citation>
    <scope>NUCLEOTIDE SEQUENCE [LARGE SCALE GENOMIC DNA]</scope>
    <source>
        <strain evidence="3">DSM 25035</strain>
    </source>
</reference>
<evidence type="ECO:0008006" key="4">
    <source>
        <dbReference type="Google" id="ProtNLM"/>
    </source>
</evidence>
<accession>A0A1M7Z6F0</accession>
<evidence type="ECO:0000313" key="3">
    <source>
        <dbReference type="Proteomes" id="UP000184609"/>
    </source>
</evidence>
<name>A0A1M7Z6F0_9BACT</name>
<keyword evidence="3" id="KW-1185">Reference proteome</keyword>
<dbReference type="GO" id="GO:0006974">
    <property type="term" value="P:DNA damage response"/>
    <property type="evidence" value="ECO:0007669"/>
    <property type="project" value="TreeGrafter"/>
</dbReference>
<organism evidence="2 3">
    <name type="scientific">Algoriphagus zhangzhouensis</name>
    <dbReference type="NCBI Taxonomy" id="1073327"/>
    <lineage>
        <taxon>Bacteria</taxon>
        <taxon>Pseudomonadati</taxon>
        <taxon>Bacteroidota</taxon>
        <taxon>Cytophagia</taxon>
        <taxon>Cytophagales</taxon>
        <taxon>Cyclobacteriaceae</taxon>
        <taxon>Algoriphagus</taxon>
    </lineage>
</organism>
<dbReference type="PANTHER" id="PTHR34387:SF2">
    <property type="entry name" value="SLR1258 PROTEIN"/>
    <property type="match status" value="1"/>
</dbReference>
<evidence type="ECO:0000256" key="1">
    <source>
        <dbReference type="SAM" id="SignalP"/>
    </source>
</evidence>
<dbReference type="InterPro" id="IPR007497">
    <property type="entry name" value="SIMPL/DUF541"/>
</dbReference>
<dbReference type="Gene3D" id="3.30.70.2970">
    <property type="entry name" value="Protein of unknown function (DUF541), domain 2"/>
    <property type="match status" value="1"/>
</dbReference>
<dbReference type="STRING" id="1073327.SAMN04488108_0803"/>
<keyword evidence="1" id="KW-0732">Signal</keyword>
<dbReference type="PANTHER" id="PTHR34387">
    <property type="entry name" value="SLR1258 PROTEIN"/>
    <property type="match status" value="1"/>
</dbReference>
<dbReference type="AlphaFoldDB" id="A0A1M7Z6F0"/>
<gene>
    <name evidence="2" type="ORF">SAMN04488108_0803</name>
</gene>
<dbReference type="Proteomes" id="UP000184609">
    <property type="component" value="Unassembled WGS sequence"/>
</dbReference>
<dbReference type="Pfam" id="PF04402">
    <property type="entry name" value="SIMPL"/>
    <property type="match status" value="1"/>
</dbReference>
<dbReference type="RefSeq" id="WP_073570434.1">
    <property type="nucleotide sequence ID" value="NZ_FRXN01000001.1"/>
</dbReference>
<dbReference type="Gene3D" id="3.30.110.170">
    <property type="entry name" value="Protein of unknown function (DUF541), domain 1"/>
    <property type="match status" value="1"/>
</dbReference>
<feature type="chain" id="PRO_5012116456" description="DUF541 domain-containing protein" evidence="1">
    <location>
        <begin position="20"/>
        <end position="231"/>
    </location>
</feature>
<feature type="signal peptide" evidence="1">
    <location>
        <begin position="1"/>
        <end position="19"/>
    </location>
</feature>